<feature type="binding site" evidence="6">
    <location>
        <position position="30"/>
    </location>
    <ligand>
        <name>Na(+)</name>
        <dbReference type="ChEBI" id="CHEBI:29101"/>
        <label>1</label>
    </ligand>
</feature>
<feature type="binding site" evidence="6">
    <location>
        <position position="378"/>
    </location>
    <ligand>
        <name>Na(+)</name>
        <dbReference type="ChEBI" id="CHEBI:29101"/>
        <label>1</label>
    </ligand>
</feature>
<keyword evidence="2 7" id="KW-0813">Transport</keyword>
<feature type="transmembrane region" description="Helical" evidence="8">
    <location>
        <begin position="366"/>
        <end position="388"/>
    </location>
</feature>
<dbReference type="Ensembl" id="ENSCINT00000012381.3">
    <property type="protein sequence ID" value="ENSCINP00000012381.3"/>
    <property type="gene ID" value="ENSCING00000024700.1"/>
</dbReference>
<feature type="transmembrane region" description="Helical" evidence="8">
    <location>
        <begin position="54"/>
        <end position="75"/>
    </location>
</feature>
<dbReference type="EMBL" id="EAAA01000191">
    <property type="status" value="NOT_ANNOTATED_CDS"/>
    <property type="molecule type" value="Genomic_DNA"/>
</dbReference>
<keyword evidence="4 8" id="KW-1133">Transmembrane helix</keyword>
<keyword evidence="6" id="KW-0479">Metal-binding</keyword>
<dbReference type="PANTHER" id="PTHR11616:SF286">
    <property type="entry name" value="SODIUM- AND CHLORIDE-DEPENDENT NEUTRAL AND BASIC AMINO ACID TRANSPORTER B(0+)"/>
    <property type="match status" value="1"/>
</dbReference>
<feature type="transmembrane region" description="Helical" evidence="8">
    <location>
        <begin position="96"/>
        <end position="123"/>
    </location>
</feature>
<evidence type="ECO:0000256" key="5">
    <source>
        <dbReference type="ARBA" id="ARBA00023136"/>
    </source>
</evidence>
<dbReference type="Pfam" id="PF00209">
    <property type="entry name" value="SNF"/>
    <property type="match status" value="1"/>
</dbReference>
<evidence type="ECO:0000313" key="10">
    <source>
        <dbReference type="Proteomes" id="UP000008144"/>
    </source>
</evidence>
<organism evidence="9 10">
    <name type="scientific">Ciona intestinalis</name>
    <name type="common">Transparent sea squirt</name>
    <name type="synonym">Ascidia intestinalis</name>
    <dbReference type="NCBI Taxonomy" id="7719"/>
    <lineage>
        <taxon>Eukaryota</taxon>
        <taxon>Metazoa</taxon>
        <taxon>Chordata</taxon>
        <taxon>Tunicata</taxon>
        <taxon>Ascidiacea</taxon>
        <taxon>Phlebobranchia</taxon>
        <taxon>Cionidae</taxon>
        <taxon>Ciona</taxon>
    </lineage>
</organism>
<comment type="subcellular location">
    <subcellularLocation>
        <location evidence="1">Membrane</location>
        <topology evidence="1">Multi-pass membrane protein</topology>
    </subcellularLocation>
</comment>
<dbReference type="PROSITE" id="PS00610">
    <property type="entry name" value="NA_NEUROTRAN_SYMP_1"/>
    <property type="match status" value="1"/>
</dbReference>
<evidence type="ECO:0000256" key="1">
    <source>
        <dbReference type="ARBA" id="ARBA00004141"/>
    </source>
</evidence>
<evidence type="ECO:0000256" key="8">
    <source>
        <dbReference type="SAM" id="Phobius"/>
    </source>
</evidence>
<dbReference type="GO" id="GO:0046872">
    <property type="term" value="F:metal ion binding"/>
    <property type="evidence" value="ECO:0007669"/>
    <property type="project" value="UniProtKB-KW"/>
</dbReference>
<feature type="binding site" evidence="6">
    <location>
        <position position="382"/>
    </location>
    <ligand>
        <name>Na(+)</name>
        <dbReference type="ChEBI" id="CHEBI:29101"/>
        <label>1</label>
    </ligand>
</feature>
<dbReference type="SUPFAM" id="SSF161070">
    <property type="entry name" value="SNF-like"/>
    <property type="match status" value="1"/>
</dbReference>
<evidence type="ECO:0000256" key="6">
    <source>
        <dbReference type="PIRSR" id="PIRSR600175-1"/>
    </source>
</evidence>
<feature type="transmembrane region" description="Helical" evidence="8">
    <location>
        <begin position="517"/>
        <end position="537"/>
    </location>
</feature>
<feature type="binding site" evidence="6">
    <location>
        <position position="381"/>
    </location>
    <ligand>
        <name>Na(+)</name>
        <dbReference type="ChEBI" id="CHEBI:29101"/>
        <label>1</label>
    </ligand>
</feature>
<feature type="binding site" evidence="6">
    <location>
        <position position="37"/>
    </location>
    <ligand>
        <name>Na(+)</name>
        <dbReference type="ChEBI" id="CHEBI:29101"/>
        <label>1</label>
    </ligand>
</feature>
<dbReference type="NCBIfam" id="NF037979">
    <property type="entry name" value="Na_transp"/>
    <property type="match status" value="1"/>
</dbReference>
<feature type="transmembrane region" description="Helical" evidence="8">
    <location>
        <begin position="482"/>
        <end position="505"/>
    </location>
</feature>
<feature type="binding site" evidence="6">
    <location>
        <position position="313"/>
    </location>
    <ligand>
        <name>Na(+)</name>
        <dbReference type="ChEBI" id="CHEBI:29101"/>
        <label>1</label>
    </ligand>
</feature>
<dbReference type="PROSITE" id="PS50267">
    <property type="entry name" value="NA_NEUROTRAN_SYMP_3"/>
    <property type="match status" value="1"/>
</dbReference>
<evidence type="ECO:0000313" key="9">
    <source>
        <dbReference type="Ensembl" id="ENSCINP00000012381.3"/>
    </source>
</evidence>
<keyword evidence="6" id="KW-0915">Sodium</keyword>
<sequence length="539" mass="60574">NISFVKENKDENQDRGNWDNKADYLLSCIGYAVGLGNVWRFPYLAFENGGGAFLIPYIIMLVFAGLPIFFMEVALGQFSSLGPTSVWKFNPMFKGVGVCMVVLSAFVGIYYNVIIAYTMFYFFSSLTSNLPWETCDNWWNDTLSCCYIGINLSTLGCPEFVKGKSRGVSPTEEYWKNYALHQAPNINTENTGVPNVNLTLSLIVAWIVVFYSLIRGIKSSGKVVYFTALFPYVVLLILLIRGATLEGAYDGVQYYIGSQSDLSKLKDANVWKAAATQIFFSLSAAWGGLIALSSYNKFKNNCFFDAVLVCSVNCATSLFAGFAIFTVLGHMAFKLGKPVNEVVQSSFGLAFVVYPEAIAKLPISPLWAILFFLMLFTLGLDSQFTILETVSTAIIDSFPRQLRNRRWQLMLLLSVVMFLLGLVCVTDAGIYWVDLIDHYAAGWGLLFVAVMELFGVCYIYGGNRFIEDIEMMIGKKNWWFWLYWRACWFFISPLLLIAILVWSLVTFEPMKYADKTPYPAFATAIGWLIIATALLFIPV</sequence>
<dbReference type="HOGENOM" id="CLU_006855_9_0_1"/>
<dbReference type="GO" id="GO:0016020">
    <property type="term" value="C:membrane"/>
    <property type="evidence" value="ECO:0007669"/>
    <property type="project" value="UniProtKB-SubCell"/>
</dbReference>
<keyword evidence="3 7" id="KW-0812">Transmembrane</keyword>
<evidence type="ECO:0000256" key="4">
    <source>
        <dbReference type="ARBA" id="ARBA00022989"/>
    </source>
</evidence>
<dbReference type="GeneTree" id="ENSGT00940000159688"/>
<name>F6V509_CIOIN</name>
<dbReference type="PANTHER" id="PTHR11616">
    <property type="entry name" value="SODIUM/CHLORIDE DEPENDENT TRANSPORTER"/>
    <property type="match status" value="1"/>
</dbReference>
<dbReference type="AlphaFoldDB" id="F6V509"/>
<feature type="transmembrane region" description="Helical" evidence="8">
    <location>
        <begin position="304"/>
        <end position="328"/>
    </location>
</feature>
<protein>
    <recommendedName>
        <fullName evidence="7">Transporter</fullName>
    </recommendedName>
</protein>
<dbReference type="InterPro" id="IPR037272">
    <property type="entry name" value="SNS_sf"/>
</dbReference>
<reference evidence="9" key="4">
    <citation type="submission" date="2025-09" db="UniProtKB">
        <authorList>
            <consortium name="Ensembl"/>
        </authorList>
    </citation>
    <scope>IDENTIFICATION</scope>
</reference>
<reference evidence="9" key="3">
    <citation type="submission" date="2025-08" db="UniProtKB">
        <authorList>
            <consortium name="Ensembl"/>
        </authorList>
    </citation>
    <scope>IDENTIFICATION</scope>
</reference>
<dbReference type="GO" id="GO:0015293">
    <property type="term" value="F:symporter activity"/>
    <property type="evidence" value="ECO:0007669"/>
    <property type="project" value="UniProtKB-KW"/>
</dbReference>
<feature type="binding site" evidence="6">
    <location>
        <position position="32"/>
    </location>
    <ligand>
        <name>Na(+)</name>
        <dbReference type="ChEBI" id="CHEBI:29101"/>
        <label>1</label>
    </ligand>
</feature>
<dbReference type="PRINTS" id="PR00176">
    <property type="entry name" value="NANEUSMPORT"/>
</dbReference>
<comment type="similarity">
    <text evidence="7">Belongs to the sodium:neurotransmitter symporter (SNF) (TC 2.A.22) family.</text>
</comment>
<feature type="transmembrane region" description="Helical" evidence="8">
    <location>
        <begin position="196"/>
        <end position="214"/>
    </location>
</feature>
<feature type="binding site" evidence="6">
    <location>
        <position position="33"/>
    </location>
    <ligand>
        <name>Na(+)</name>
        <dbReference type="ChEBI" id="CHEBI:29101"/>
        <label>1</label>
    </ligand>
</feature>
<proteinExistence type="inferred from homology"/>
<dbReference type="Proteomes" id="UP000008144">
    <property type="component" value="Chromosome 1"/>
</dbReference>
<evidence type="ECO:0000256" key="2">
    <source>
        <dbReference type="ARBA" id="ARBA00022448"/>
    </source>
</evidence>
<feature type="transmembrane region" description="Helical" evidence="8">
    <location>
        <begin position="223"/>
        <end position="243"/>
    </location>
</feature>
<reference evidence="10" key="1">
    <citation type="journal article" date="2002" name="Science">
        <title>The draft genome of Ciona intestinalis: insights into chordate and vertebrate origins.</title>
        <authorList>
            <person name="Dehal P."/>
            <person name="Satou Y."/>
            <person name="Campbell R.K."/>
            <person name="Chapman J."/>
            <person name="Degnan B."/>
            <person name="De Tomaso A."/>
            <person name="Davidson B."/>
            <person name="Di Gregorio A."/>
            <person name="Gelpke M."/>
            <person name="Goodstein D.M."/>
            <person name="Harafuji N."/>
            <person name="Hastings K.E."/>
            <person name="Ho I."/>
            <person name="Hotta K."/>
            <person name="Huang W."/>
            <person name="Kawashima T."/>
            <person name="Lemaire P."/>
            <person name="Martinez D."/>
            <person name="Meinertzhagen I.A."/>
            <person name="Necula S."/>
            <person name="Nonaka M."/>
            <person name="Putnam N."/>
            <person name="Rash S."/>
            <person name="Saiga H."/>
            <person name="Satake M."/>
            <person name="Terry A."/>
            <person name="Yamada L."/>
            <person name="Wang H.G."/>
            <person name="Awazu S."/>
            <person name="Azumi K."/>
            <person name="Boore J."/>
            <person name="Branno M."/>
            <person name="Chin-Bow S."/>
            <person name="DeSantis R."/>
            <person name="Doyle S."/>
            <person name="Francino P."/>
            <person name="Keys D.N."/>
            <person name="Haga S."/>
            <person name="Hayashi H."/>
            <person name="Hino K."/>
            <person name="Imai K.S."/>
            <person name="Inaba K."/>
            <person name="Kano S."/>
            <person name="Kobayashi K."/>
            <person name="Kobayashi M."/>
            <person name="Lee B.I."/>
            <person name="Makabe K.W."/>
            <person name="Manohar C."/>
            <person name="Matassi G."/>
            <person name="Medina M."/>
            <person name="Mochizuki Y."/>
            <person name="Mount S."/>
            <person name="Morishita T."/>
            <person name="Miura S."/>
            <person name="Nakayama A."/>
            <person name="Nishizaka S."/>
            <person name="Nomoto H."/>
            <person name="Ohta F."/>
            <person name="Oishi K."/>
            <person name="Rigoutsos I."/>
            <person name="Sano M."/>
            <person name="Sasaki A."/>
            <person name="Sasakura Y."/>
            <person name="Shoguchi E."/>
            <person name="Shin-i T."/>
            <person name="Spagnuolo A."/>
            <person name="Stainier D."/>
            <person name="Suzuki M.M."/>
            <person name="Tassy O."/>
            <person name="Takatori N."/>
            <person name="Tokuoka M."/>
            <person name="Yagi K."/>
            <person name="Yoshizaki F."/>
            <person name="Wada S."/>
            <person name="Zhang C."/>
            <person name="Hyatt P.D."/>
            <person name="Larimer F."/>
            <person name="Detter C."/>
            <person name="Doggett N."/>
            <person name="Glavina T."/>
            <person name="Hawkins T."/>
            <person name="Richardson P."/>
            <person name="Lucas S."/>
            <person name="Kohara Y."/>
            <person name="Levine M."/>
            <person name="Satoh N."/>
            <person name="Rokhsar D.S."/>
        </authorList>
    </citation>
    <scope>NUCLEOTIDE SEQUENCE [LARGE SCALE GENOMIC DNA]</scope>
</reference>
<accession>F6V509</accession>
<feature type="transmembrane region" description="Helical" evidence="8">
    <location>
        <begin position="409"/>
        <end position="433"/>
    </location>
</feature>
<dbReference type="InterPro" id="IPR000175">
    <property type="entry name" value="Na/ntran_symport"/>
</dbReference>
<keyword evidence="10" id="KW-1185">Reference proteome</keyword>
<evidence type="ECO:0000256" key="7">
    <source>
        <dbReference type="RuleBase" id="RU003732"/>
    </source>
</evidence>
<reference evidence="9" key="2">
    <citation type="journal article" date="2008" name="Genome Biol.">
        <title>Improved genome assembly and evidence-based global gene model set for the chordate Ciona intestinalis: new insight into intron and operon populations.</title>
        <authorList>
            <person name="Satou Y."/>
            <person name="Mineta K."/>
            <person name="Ogasawara M."/>
            <person name="Sasakura Y."/>
            <person name="Shoguchi E."/>
            <person name="Ueno K."/>
            <person name="Yamada L."/>
            <person name="Matsumoto J."/>
            <person name="Wasserscheid J."/>
            <person name="Dewar K."/>
            <person name="Wiley G.B."/>
            <person name="Macmil S.L."/>
            <person name="Roe B.A."/>
            <person name="Zeller R.W."/>
            <person name="Hastings K.E."/>
            <person name="Lemaire P."/>
            <person name="Lindquist E."/>
            <person name="Endo T."/>
            <person name="Hotta K."/>
            <person name="Inaba K."/>
        </authorList>
    </citation>
    <scope>NUCLEOTIDE SEQUENCE [LARGE SCALE GENOMIC DNA]</scope>
    <source>
        <strain evidence="9">wild type</strain>
    </source>
</reference>
<feature type="binding site" evidence="6">
    <location>
        <position position="281"/>
    </location>
    <ligand>
        <name>Na(+)</name>
        <dbReference type="ChEBI" id="CHEBI:29101"/>
        <label>1</label>
    </ligand>
</feature>
<feature type="transmembrane region" description="Helical" evidence="8">
    <location>
        <begin position="24"/>
        <end position="42"/>
    </location>
</feature>
<keyword evidence="5 8" id="KW-0472">Membrane</keyword>
<keyword evidence="7" id="KW-0769">Symport</keyword>
<feature type="transmembrane region" description="Helical" evidence="8">
    <location>
        <begin position="270"/>
        <end position="292"/>
    </location>
</feature>
<evidence type="ECO:0000256" key="3">
    <source>
        <dbReference type="ARBA" id="ARBA00022692"/>
    </source>
</evidence>
<feature type="transmembrane region" description="Helical" evidence="8">
    <location>
        <begin position="439"/>
        <end position="461"/>
    </location>
</feature>